<keyword evidence="4" id="KW-1185">Reference proteome</keyword>
<feature type="coiled-coil region" evidence="1">
    <location>
        <begin position="86"/>
        <end position="207"/>
    </location>
</feature>
<protein>
    <submittedName>
        <fullName evidence="3">Uncharacterized protein</fullName>
    </submittedName>
</protein>
<keyword evidence="2" id="KW-0732">Signal</keyword>
<evidence type="ECO:0000256" key="1">
    <source>
        <dbReference type="SAM" id="Coils"/>
    </source>
</evidence>
<gene>
    <name evidence="3" type="ORF">PHYEVI_LOCUS3632</name>
</gene>
<proteinExistence type="predicted"/>
<keyword evidence="1" id="KW-0175">Coiled coil</keyword>
<sequence length="249" mass="29483">MLYRGIFFLAVSVTMASAQTDWQSMLPDIIKNLLNYIPGMTRSTDLSYEIDPRQANIDEYPGEGMMRSNDDYRRMRQSDLNGEDAAKRAEDLSEAARERFDRMKEELEELARKREEDLEAAKRHNVLTVPIQKRLEELARKREEDLEARKQNVLIVPIQKRLEELARKREEDLEAAKRHNVLTVPINKRLEELARKREEDLEAAKRHNMLTVPVPKRSAALRRMRDDVMIQEPYFDPFKRNDDLEEEMR</sequence>
<feature type="chain" id="PRO_5040408795" evidence="2">
    <location>
        <begin position="19"/>
        <end position="249"/>
    </location>
</feature>
<reference evidence="3" key="1">
    <citation type="submission" date="2022-01" db="EMBL/GenBank/DDBJ databases">
        <authorList>
            <person name="King R."/>
        </authorList>
    </citation>
    <scope>NUCLEOTIDE SEQUENCE</scope>
</reference>
<evidence type="ECO:0000256" key="2">
    <source>
        <dbReference type="SAM" id="SignalP"/>
    </source>
</evidence>
<evidence type="ECO:0000313" key="3">
    <source>
        <dbReference type="EMBL" id="CAG9857227.1"/>
    </source>
</evidence>
<evidence type="ECO:0000313" key="4">
    <source>
        <dbReference type="Proteomes" id="UP001153712"/>
    </source>
</evidence>
<dbReference type="AlphaFoldDB" id="A0A9N9TJ21"/>
<feature type="signal peptide" evidence="2">
    <location>
        <begin position="1"/>
        <end position="18"/>
    </location>
</feature>
<accession>A0A9N9TJ21</accession>
<organism evidence="3 4">
    <name type="scientific">Phyllotreta striolata</name>
    <name type="common">Striped flea beetle</name>
    <name type="synonym">Crioceris striolata</name>
    <dbReference type="NCBI Taxonomy" id="444603"/>
    <lineage>
        <taxon>Eukaryota</taxon>
        <taxon>Metazoa</taxon>
        <taxon>Ecdysozoa</taxon>
        <taxon>Arthropoda</taxon>
        <taxon>Hexapoda</taxon>
        <taxon>Insecta</taxon>
        <taxon>Pterygota</taxon>
        <taxon>Neoptera</taxon>
        <taxon>Endopterygota</taxon>
        <taxon>Coleoptera</taxon>
        <taxon>Polyphaga</taxon>
        <taxon>Cucujiformia</taxon>
        <taxon>Chrysomeloidea</taxon>
        <taxon>Chrysomelidae</taxon>
        <taxon>Galerucinae</taxon>
        <taxon>Alticini</taxon>
        <taxon>Phyllotreta</taxon>
    </lineage>
</organism>
<dbReference type="Proteomes" id="UP001153712">
    <property type="component" value="Chromosome 13"/>
</dbReference>
<dbReference type="EMBL" id="OU900106">
    <property type="protein sequence ID" value="CAG9857227.1"/>
    <property type="molecule type" value="Genomic_DNA"/>
</dbReference>
<name>A0A9N9TJ21_PHYSR</name>